<dbReference type="OrthoDB" id="7065604at2"/>
<feature type="transmembrane region" description="Helical" evidence="1">
    <location>
        <begin position="111"/>
        <end position="132"/>
    </location>
</feature>
<comment type="function">
    <text evidence="1">Involved in the import of queuosine (Q) precursors, required for Q precursor salvage.</text>
</comment>
<keyword evidence="1" id="KW-0812">Transmembrane</keyword>
<dbReference type="KEGG" id="fso:Fsol_00271"/>
<dbReference type="RefSeq" id="WP_108673111.1">
    <property type="nucleotide sequence ID" value="NZ_CP025989.1"/>
</dbReference>
<evidence type="ECO:0000313" key="3">
    <source>
        <dbReference type="Proteomes" id="UP000244519"/>
    </source>
</evidence>
<keyword evidence="1" id="KW-0472">Membrane</keyword>
<sequence length="235" mass="26590">MKHKAMKKYQSHKLYTVLCAVFSVLIVLSNLLYQKQVTFMLFGLLSFSIPTGSILYPFTFLLSDIISEFYGRDAARFCLRLGIIIGGGVACIMLLFMQMPAASWSKMSTETFSTVFGCYNTVFIASLIACYTSQMLDVRIFLYFKKLTNGKLLWLRSSCSTAFSLFIDTAIMLSVMSLLKIFPKEHLLPLILSTYSFKLFFVALSVPMLYGATSLTNKFLFKANTNEYSTVNEIN</sequence>
<name>A0A2U8BS16_9RICK</name>
<dbReference type="PANTHER" id="PTHR34300:SF2">
    <property type="entry name" value="QUEUOSINE PRECURSOR TRANSPORTER-RELATED"/>
    <property type="match status" value="1"/>
</dbReference>
<organism evidence="2 3">
    <name type="scientific">Candidatus Fokinia solitaria</name>
    <dbReference type="NCBI Taxonomy" id="1802984"/>
    <lineage>
        <taxon>Bacteria</taxon>
        <taxon>Pseudomonadati</taxon>
        <taxon>Pseudomonadota</taxon>
        <taxon>Alphaproteobacteria</taxon>
        <taxon>Rickettsiales</taxon>
        <taxon>Candidatus Midichloriaceae</taxon>
        <taxon>Candidatus Fokinia</taxon>
    </lineage>
</organism>
<proteinExistence type="inferred from homology"/>
<dbReference type="InterPro" id="IPR003744">
    <property type="entry name" value="YhhQ"/>
</dbReference>
<comment type="similarity">
    <text evidence="1">Belongs to the vitamin uptake transporter (VUT/ECF) (TC 2.A.88) family. Q precursor transporter subfamily.</text>
</comment>
<keyword evidence="1" id="KW-1003">Cell membrane</keyword>
<keyword evidence="1" id="KW-0813">Transport</keyword>
<keyword evidence="1" id="KW-0997">Cell inner membrane</keyword>
<dbReference type="GO" id="GO:0005886">
    <property type="term" value="C:plasma membrane"/>
    <property type="evidence" value="ECO:0007669"/>
    <property type="project" value="UniProtKB-SubCell"/>
</dbReference>
<dbReference type="EMBL" id="CP025989">
    <property type="protein sequence ID" value="AWD33070.1"/>
    <property type="molecule type" value="Genomic_DNA"/>
</dbReference>
<dbReference type="PANTHER" id="PTHR34300">
    <property type="entry name" value="QUEUOSINE PRECURSOR TRANSPORTER-RELATED"/>
    <property type="match status" value="1"/>
</dbReference>
<dbReference type="Proteomes" id="UP000244519">
    <property type="component" value="Chromosome"/>
</dbReference>
<accession>A0A2U8BS16</accession>
<evidence type="ECO:0000313" key="2">
    <source>
        <dbReference type="EMBL" id="AWD33070.1"/>
    </source>
</evidence>
<feature type="transmembrane region" description="Helical" evidence="1">
    <location>
        <begin position="77"/>
        <end position="99"/>
    </location>
</feature>
<keyword evidence="3" id="KW-1185">Reference proteome</keyword>
<evidence type="ECO:0000256" key="1">
    <source>
        <dbReference type="HAMAP-Rule" id="MF_02088"/>
    </source>
</evidence>
<comment type="subcellular location">
    <subcellularLocation>
        <location evidence="1">Cell inner membrane</location>
        <topology evidence="1">Multi-pass membrane protein</topology>
    </subcellularLocation>
</comment>
<feature type="transmembrane region" description="Helical" evidence="1">
    <location>
        <begin position="187"/>
        <end position="212"/>
    </location>
</feature>
<dbReference type="NCBIfam" id="TIGR00697">
    <property type="entry name" value="queuosine precursor transporter"/>
    <property type="match status" value="1"/>
</dbReference>
<keyword evidence="1" id="KW-1133">Transmembrane helix</keyword>
<dbReference type="GO" id="GO:0022857">
    <property type="term" value="F:transmembrane transporter activity"/>
    <property type="evidence" value="ECO:0007669"/>
    <property type="project" value="UniProtKB-UniRule"/>
</dbReference>
<reference evidence="2 3" key="1">
    <citation type="journal article" date="2018" name="Genome Biol. Evol.">
        <title>The Genome Sequence of "Candidatus Fokinia solitaria": Insights on Reductive Evolution in Rickettsiales.</title>
        <authorList>
            <person name="Floriano A.M."/>
            <person name="Castelli M."/>
            <person name="Krenek S."/>
            <person name="Berendonk T.U."/>
            <person name="Bazzocchi C."/>
            <person name="Petroni G."/>
            <person name="Sassera D."/>
        </authorList>
    </citation>
    <scope>NUCLEOTIDE SEQUENCE [LARGE SCALE GENOMIC DNA]</scope>
    <source>
        <strain evidence="2">Rio ETE_ALG 3VII</strain>
    </source>
</reference>
<dbReference type="AlphaFoldDB" id="A0A2U8BS16"/>
<protein>
    <recommendedName>
        <fullName evidence="1">Probable queuosine precursor transporter</fullName>
        <shortName evidence="1">Q precursor transporter</shortName>
    </recommendedName>
</protein>
<dbReference type="HAMAP" id="MF_02088">
    <property type="entry name" value="Q_prec_transport"/>
    <property type="match status" value="1"/>
</dbReference>
<feature type="transmembrane region" description="Helical" evidence="1">
    <location>
        <begin position="12"/>
        <end position="33"/>
    </location>
</feature>
<feature type="transmembrane region" description="Helical" evidence="1">
    <location>
        <begin position="153"/>
        <end position="175"/>
    </location>
</feature>
<feature type="transmembrane region" description="Helical" evidence="1">
    <location>
        <begin position="39"/>
        <end position="65"/>
    </location>
</feature>
<gene>
    <name evidence="2" type="ORF">Fsol_00271</name>
</gene>
<dbReference type="Pfam" id="PF02592">
    <property type="entry name" value="Vut_1"/>
    <property type="match status" value="1"/>
</dbReference>